<keyword evidence="2" id="KW-1185">Reference proteome</keyword>
<evidence type="ECO:0000313" key="2">
    <source>
        <dbReference type="Proteomes" id="UP001642482"/>
    </source>
</evidence>
<reference evidence="1 2" key="1">
    <citation type="submission" date="2024-01" db="EMBL/GenBank/DDBJ databases">
        <authorList>
            <person name="Allen C."/>
            <person name="Tagirdzhanova G."/>
        </authorList>
    </citation>
    <scope>NUCLEOTIDE SEQUENCE [LARGE SCALE GENOMIC DNA]</scope>
</reference>
<evidence type="ECO:0000313" key="1">
    <source>
        <dbReference type="EMBL" id="CAK7234644.1"/>
    </source>
</evidence>
<proteinExistence type="predicted"/>
<dbReference type="Proteomes" id="UP001642482">
    <property type="component" value="Unassembled WGS sequence"/>
</dbReference>
<dbReference type="EMBL" id="CAWUHD010000136">
    <property type="protein sequence ID" value="CAK7234644.1"/>
    <property type="molecule type" value="Genomic_DNA"/>
</dbReference>
<accession>A0ABP0CTZ0</accession>
<comment type="caution">
    <text evidence="1">The sequence shown here is derived from an EMBL/GenBank/DDBJ whole genome shotgun (WGS) entry which is preliminary data.</text>
</comment>
<name>A0ABP0CTZ0_9PEZI</name>
<sequence length="78" mass="8523">MDFAHAHSDGLPSIDGDYLEVISNGNPVKFVSTSTNIPANWTLGANTNYLKSGDLYLGYFSNGAVYTGQSYYFINVFT</sequence>
<protein>
    <submittedName>
        <fullName evidence="1">Uncharacterized protein</fullName>
    </submittedName>
</protein>
<gene>
    <name evidence="1" type="ORF">SEUCBS140593_009013</name>
</gene>
<organism evidence="1 2">
    <name type="scientific">Sporothrix eucalyptigena</name>
    <dbReference type="NCBI Taxonomy" id="1812306"/>
    <lineage>
        <taxon>Eukaryota</taxon>
        <taxon>Fungi</taxon>
        <taxon>Dikarya</taxon>
        <taxon>Ascomycota</taxon>
        <taxon>Pezizomycotina</taxon>
        <taxon>Sordariomycetes</taxon>
        <taxon>Sordariomycetidae</taxon>
        <taxon>Ophiostomatales</taxon>
        <taxon>Ophiostomataceae</taxon>
        <taxon>Sporothrix</taxon>
    </lineage>
</organism>